<dbReference type="Proteomes" id="UP001331761">
    <property type="component" value="Unassembled WGS sequence"/>
</dbReference>
<organism evidence="1 2">
    <name type="scientific">Trichostrongylus colubriformis</name>
    <name type="common">Black scour worm</name>
    <dbReference type="NCBI Taxonomy" id="6319"/>
    <lineage>
        <taxon>Eukaryota</taxon>
        <taxon>Metazoa</taxon>
        <taxon>Ecdysozoa</taxon>
        <taxon>Nematoda</taxon>
        <taxon>Chromadorea</taxon>
        <taxon>Rhabditida</taxon>
        <taxon>Rhabditina</taxon>
        <taxon>Rhabditomorpha</taxon>
        <taxon>Strongyloidea</taxon>
        <taxon>Trichostrongylidae</taxon>
        <taxon>Trichostrongylus</taxon>
    </lineage>
</organism>
<dbReference type="AlphaFoldDB" id="A0AAN8FVA0"/>
<keyword evidence="2" id="KW-1185">Reference proteome</keyword>
<feature type="non-terminal residue" evidence="1">
    <location>
        <position position="1"/>
    </location>
</feature>
<evidence type="ECO:0000313" key="1">
    <source>
        <dbReference type="EMBL" id="KAK5976228.1"/>
    </source>
</evidence>
<gene>
    <name evidence="1" type="ORF">GCK32_015689</name>
</gene>
<dbReference type="EMBL" id="WIXE01012101">
    <property type="protein sequence ID" value="KAK5976228.1"/>
    <property type="molecule type" value="Genomic_DNA"/>
</dbReference>
<evidence type="ECO:0000313" key="2">
    <source>
        <dbReference type="Proteomes" id="UP001331761"/>
    </source>
</evidence>
<name>A0AAN8FVA0_TRICO</name>
<protein>
    <submittedName>
        <fullName evidence="1">Uncharacterized protein</fullName>
    </submittedName>
</protein>
<reference evidence="1 2" key="1">
    <citation type="submission" date="2019-10" db="EMBL/GenBank/DDBJ databases">
        <title>Assembly and Annotation for the nematode Trichostrongylus colubriformis.</title>
        <authorList>
            <person name="Martin J."/>
        </authorList>
    </citation>
    <scope>NUCLEOTIDE SEQUENCE [LARGE SCALE GENOMIC DNA]</scope>
    <source>
        <strain evidence="1">G859</strain>
        <tissue evidence="1">Whole worm</tissue>
    </source>
</reference>
<accession>A0AAN8FVA0</accession>
<proteinExistence type="predicted"/>
<sequence>LCDSGELNNLKELVEITTTLYYFYTFDPAVKNLVFTPAVLTGMLSLMHNRSPAIADELVGSIMDFATDTRVLSC</sequence>
<comment type="caution">
    <text evidence="1">The sequence shown here is derived from an EMBL/GenBank/DDBJ whole genome shotgun (WGS) entry which is preliminary data.</text>
</comment>